<comment type="caution">
    <text evidence="2">The sequence shown here is derived from an EMBL/GenBank/DDBJ whole genome shotgun (WGS) entry which is preliminary data.</text>
</comment>
<evidence type="ECO:0000256" key="1">
    <source>
        <dbReference type="SAM" id="MobiDB-lite"/>
    </source>
</evidence>
<dbReference type="EMBL" id="LACI01001696">
    <property type="protein sequence ID" value="KJU83885.1"/>
    <property type="molecule type" value="Genomic_DNA"/>
</dbReference>
<keyword evidence="3" id="KW-1185">Reference proteome</keyword>
<accession>A0A0F3GPM7</accession>
<evidence type="ECO:0000313" key="3">
    <source>
        <dbReference type="Proteomes" id="UP000033423"/>
    </source>
</evidence>
<dbReference type="Proteomes" id="UP000033423">
    <property type="component" value="Unassembled WGS sequence"/>
</dbReference>
<gene>
    <name evidence="2" type="ORF">MBAV_003924</name>
</gene>
<dbReference type="AlphaFoldDB" id="A0A0F3GPM7"/>
<name>A0A0F3GPM7_9BACT</name>
<protein>
    <submittedName>
        <fullName evidence="2">Uncharacterized protein</fullName>
    </submittedName>
</protein>
<evidence type="ECO:0000313" key="2">
    <source>
        <dbReference type="EMBL" id="KJU83885.1"/>
    </source>
</evidence>
<organism evidence="2 3">
    <name type="scientific">Candidatus Magnetobacterium bavaricum</name>
    <dbReference type="NCBI Taxonomy" id="29290"/>
    <lineage>
        <taxon>Bacteria</taxon>
        <taxon>Pseudomonadati</taxon>
        <taxon>Nitrospirota</taxon>
        <taxon>Thermodesulfovibrionia</taxon>
        <taxon>Thermodesulfovibrionales</taxon>
        <taxon>Candidatus Magnetobacteriaceae</taxon>
        <taxon>Candidatus Magnetobacterium</taxon>
    </lineage>
</organism>
<sequence length="62" mass="7250">MFWFHCYSDPVTDSDQQEGDGGDNRTREAVAPLLFPSRSLSVPFMRGKLSHYSQTKYFRYII</sequence>
<reference evidence="2 3" key="1">
    <citation type="submission" date="2015-02" db="EMBL/GenBank/DDBJ databases">
        <title>Single-cell genomics of uncultivated deep-branching MTB reveals a conserved set of magnetosome genes.</title>
        <authorList>
            <person name="Kolinko S."/>
            <person name="Richter M."/>
            <person name="Glockner F.O."/>
            <person name="Brachmann A."/>
            <person name="Schuler D."/>
        </authorList>
    </citation>
    <scope>NUCLEOTIDE SEQUENCE [LARGE SCALE GENOMIC DNA]</scope>
    <source>
        <strain evidence="2">TM-1</strain>
    </source>
</reference>
<feature type="region of interest" description="Disordered" evidence="1">
    <location>
        <begin position="1"/>
        <end position="27"/>
    </location>
</feature>
<proteinExistence type="predicted"/>